<dbReference type="Pfam" id="PF16883">
    <property type="entry name" value="DUF5080"/>
    <property type="match status" value="1"/>
</dbReference>
<keyword evidence="1" id="KW-0812">Transmembrane</keyword>
<feature type="transmembrane region" description="Helical" evidence="1">
    <location>
        <begin position="146"/>
        <end position="166"/>
    </location>
</feature>
<proteinExistence type="predicted"/>
<dbReference type="RefSeq" id="WP_103371852.1">
    <property type="nucleotide sequence ID" value="NZ_CBCRVO010000003.1"/>
</dbReference>
<accession>A0A2K4FC95</accession>
<evidence type="ECO:0000313" key="2">
    <source>
        <dbReference type="EMBL" id="POA08893.1"/>
    </source>
</evidence>
<protein>
    <recommendedName>
        <fullName evidence="4">DUF5080 domain-containing protein</fullName>
    </recommendedName>
</protein>
<keyword evidence="1" id="KW-0472">Membrane</keyword>
<dbReference type="EMBL" id="PPPX01000011">
    <property type="protein sequence ID" value="POA08893.1"/>
    <property type="molecule type" value="Genomic_DNA"/>
</dbReference>
<feature type="transmembrane region" description="Helical" evidence="1">
    <location>
        <begin position="116"/>
        <end position="134"/>
    </location>
</feature>
<evidence type="ECO:0008006" key="4">
    <source>
        <dbReference type="Google" id="ProtNLM"/>
    </source>
</evidence>
<keyword evidence="1" id="KW-1133">Transmembrane helix</keyword>
<feature type="transmembrane region" description="Helical" evidence="1">
    <location>
        <begin position="29"/>
        <end position="48"/>
    </location>
</feature>
<reference evidence="2 3" key="1">
    <citation type="submission" date="2017-08" db="EMBL/GenBank/DDBJ databases">
        <title>Draft genome sequences of 64 type strains of genus Staph aureus.</title>
        <authorList>
            <person name="Cole K."/>
            <person name="Golubchik T."/>
            <person name="Russell J."/>
            <person name="Foster D."/>
            <person name="Llewelyn M."/>
            <person name="Wilson D."/>
            <person name="Crook D."/>
            <person name="Paul J."/>
        </authorList>
    </citation>
    <scope>NUCLEOTIDE SEQUENCE [LARGE SCALE GENOMIC DNA]</scope>
    <source>
        <strain evidence="2 3">DSM 29875</strain>
    </source>
</reference>
<keyword evidence="3" id="KW-1185">Reference proteome</keyword>
<feature type="transmembrane region" description="Helical" evidence="1">
    <location>
        <begin position="6"/>
        <end position="24"/>
    </location>
</feature>
<feature type="transmembrane region" description="Helical" evidence="1">
    <location>
        <begin position="60"/>
        <end position="77"/>
    </location>
</feature>
<sequence length="200" mass="23282">MLFIILLILVFGYCYLLDLNAALIKERSYLFPILSCSIVVGLILFVMFKAHNLDSNSLENIILISGIGVVMYMWLAIRSFSKRPRYIKIQKLMSHKWQENDIEDELQVISVKIVSGNVRGLMCMMMAALYLMVFEYNMTIEESYEVIDFLNVCYFFTVIAIVIYIIIDIVQYIRYNIFGMYILRPLTIFLAFILLNIAAS</sequence>
<dbReference type="GeneID" id="98298262"/>
<feature type="transmembrane region" description="Helical" evidence="1">
    <location>
        <begin position="178"/>
        <end position="199"/>
    </location>
</feature>
<dbReference type="InterPro" id="IPR031689">
    <property type="entry name" value="DUF5080"/>
</dbReference>
<evidence type="ECO:0000256" key="1">
    <source>
        <dbReference type="SAM" id="Phobius"/>
    </source>
</evidence>
<gene>
    <name evidence="2" type="ORF">CD039_07845</name>
</gene>
<dbReference type="OrthoDB" id="2413723at2"/>
<name>A0A2K4FC95_9STAP</name>
<organism evidence="2 3">
    <name type="scientific">Staphylococcus argensis</name>
    <dbReference type="NCBI Taxonomy" id="1607738"/>
    <lineage>
        <taxon>Bacteria</taxon>
        <taxon>Bacillati</taxon>
        <taxon>Bacillota</taxon>
        <taxon>Bacilli</taxon>
        <taxon>Bacillales</taxon>
        <taxon>Staphylococcaceae</taxon>
        <taxon>Staphylococcus</taxon>
    </lineage>
</organism>
<dbReference type="Proteomes" id="UP000242712">
    <property type="component" value="Unassembled WGS sequence"/>
</dbReference>
<comment type="caution">
    <text evidence="2">The sequence shown here is derived from an EMBL/GenBank/DDBJ whole genome shotgun (WGS) entry which is preliminary data.</text>
</comment>
<dbReference type="AlphaFoldDB" id="A0A2K4FC95"/>
<evidence type="ECO:0000313" key="3">
    <source>
        <dbReference type="Proteomes" id="UP000242712"/>
    </source>
</evidence>